<protein>
    <recommendedName>
        <fullName evidence="3">SDR family oxidoreductase</fullName>
    </recommendedName>
</protein>
<keyword evidence="2" id="KW-1185">Reference proteome</keyword>
<evidence type="ECO:0000313" key="2">
    <source>
        <dbReference type="Proteomes" id="UP001501222"/>
    </source>
</evidence>
<organism evidence="1 2">
    <name type="scientific">Kribbella ginsengisoli</name>
    <dbReference type="NCBI Taxonomy" id="363865"/>
    <lineage>
        <taxon>Bacteria</taxon>
        <taxon>Bacillati</taxon>
        <taxon>Actinomycetota</taxon>
        <taxon>Actinomycetes</taxon>
        <taxon>Propionibacteriales</taxon>
        <taxon>Kribbellaceae</taxon>
        <taxon>Kribbella</taxon>
    </lineage>
</organism>
<gene>
    <name evidence="1" type="ORF">GCM10022235_26660</name>
</gene>
<dbReference type="EMBL" id="BAABAA010000002">
    <property type="protein sequence ID" value="GAA3557224.1"/>
    <property type="molecule type" value="Genomic_DNA"/>
</dbReference>
<comment type="caution">
    <text evidence="1">The sequence shown here is derived from an EMBL/GenBank/DDBJ whole genome shotgun (WGS) entry which is preliminary data.</text>
</comment>
<accession>A0ABP6WZR6</accession>
<sequence length="69" mass="6927">MVSSALAQLASAGPKAGVPVCTADAGVATGRRRPVGRTIMDIAEASIVLPRKGFITGTVLHADGGNRLV</sequence>
<dbReference type="Proteomes" id="UP001501222">
    <property type="component" value="Unassembled WGS sequence"/>
</dbReference>
<reference evidence="2" key="1">
    <citation type="journal article" date="2019" name="Int. J. Syst. Evol. Microbiol.">
        <title>The Global Catalogue of Microorganisms (GCM) 10K type strain sequencing project: providing services to taxonomists for standard genome sequencing and annotation.</title>
        <authorList>
            <consortium name="The Broad Institute Genomics Platform"/>
            <consortium name="The Broad Institute Genome Sequencing Center for Infectious Disease"/>
            <person name="Wu L."/>
            <person name="Ma J."/>
        </authorList>
    </citation>
    <scope>NUCLEOTIDE SEQUENCE [LARGE SCALE GENOMIC DNA]</scope>
    <source>
        <strain evidence="2">JCM 16928</strain>
    </source>
</reference>
<proteinExistence type="predicted"/>
<evidence type="ECO:0000313" key="1">
    <source>
        <dbReference type="EMBL" id="GAA3557224.1"/>
    </source>
</evidence>
<evidence type="ECO:0008006" key="3">
    <source>
        <dbReference type="Google" id="ProtNLM"/>
    </source>
</evidence>
<name>A0ABP6WZR6_9ACTN</name>